<keyword evidence="4" id="KW-1185">Reference proteome</keyword>
<feature type="transmembrane region" description="Helical" evidence="1">
    <location>
        <begin position="7"/>
        <end position="27"/>
    </location>
</feature>
<accession>A0A4Q9H333</accession>
<dbReference type="Proteomes" id="UP000292120">
    <property type="component" value="Unassembled WGS sequence"/>
</dbReference>
<dbReference type="RefSeq" id="WP_130968856.1">
    <property type="nucleotide sequence ID" value="NZ_SIXI01000006.1"/>
</dbReference>
<protein>
    <submittedName>
        <fullName evidence="3">NfeD family protein</fullName>
    </submittedName>
</protein>
<evidence type="ECO:0000313" key="3">
    <source>
        <dbReference type="EMBL" id="TBO28765.1"/>
    </source>
</evidence>
<feature type="transmembrane region" description="Helical" evidence="1">
    <location>
        <begin position="47"/>
        <end position="66"/>
    </location>
</feature>
<sequence>MQASTWWWILAGALVASELLSGSFYLLMLGLGAAAGAVGAHMGLPPALQLAVAAVIGTGSALAVHLRRKRQASGHNPADLDLGQTVQVPHWGPDGVARVQYRGAAWSARLQAPLDTPTPGPHRIVAIEGTQLLLEKV</sequence>
<proteinExistence type="predicted"/>
<feature type="domain" description="NfeD-like C-terminal" evidence="2">
    <location>
        <begin position="79"/>
        <end position="136"/>
    </location>
</feature>
<evidence type="ECO:0000313" key="4">
    <source>
        <dbReference type="Proteomes" id="UP000292120"/>
    </source>
</evidence>
<evidence type="ECO:0000259" key="2">
    <source>
        <dbReference type="Pfam" id="PF01957"/>
    </source>
</evidence>
<dbReference type="InterPro" id="IPR002810">
    <property type="entry name" value="NfeD-like_C"/>
</dbReference>
<keyword evidence="1" id="KW-0812">Transmembrane</keyword>
<organism evidence="3 4">
    <name type="scientific">Aquabacterium lacunae</name>
    <dbReference type="NCBI Taxonomy" id="2528630"/>
    <lineage>
        <taxon>Bacteria</taxon>
        <taxon>Pseudomonadati</taxon>
        <taxon>Pseudomonadota</taxon>
        <taxon>Betaproteobacteria</taxon>
        <taxon>Burkholderiales</taxon>
        <taxon>Aquabacterium</taxon>
    </lineage>
</organism>
<keyword evidence="1" id="KW-0472">Membrane</keyword>
<evidence type="ECO:0000256" key="1">
    <source>
        <dbReference type="SAM" id="Phobius"/>
    </source>
</evidence>
<dbReference type="AlphaFoldDB" id="A0A4Q9H333"/>
<keyword evidence="1" id="KW-1133">Transmembrane helix</keyword>
<name>A0A4Q9H333_9BURK</name>
<reference evidence="3 4" key="1">
    <citation type="submission" date="2019-02" db="EMBL/GenBank/DDBJ databases">
        <title>Aquabacterium sp. strain KMB7.</title>
        <authorList>
            <person name="Chen W.-M."/>
        </authorList>
    </citation>
    <scope>NUCLEOTIDE SEQUENCE [LARGE SCALE GENOMIC DNA]</scope>
    <source>
        <strain evidence="3 4">KMB7</strain>
    </source>
</reference>
<gene>
    <name evidence="3" type="ORF">EYS42_14205</name>
</gene>
<dbReference type="EMBL" id="SIXI01000006">
    <property type="protein sequence ID" value="TBO28765.1"/>
    <property type="molecule type" value="Genomic_DNA"/>
</dbReference>
<dbReference type="Pfam" id="PF01957">
    <property type="entry name" value="NfeD"/>
    <property type="match status" value="1"/>
</dbReference>
<dbReference type="OrthoDB" id="5654021at2"/>
<comment type="caution">
    <text evidence="3">The sequence shown here is derived from an EMBL/GenBank/DDBJ whole genome shotgun (WGS) entry which is preliminary data.</text>
</comment>